<organism evidence="1 2">
    <name type="scientific">Pseudoloma neurophilia</name>
    <dbReference type="NCBI Taxonomy" id="146866"/>
    <lineage>
        <taxon>Eukaryota</taxon>
        <taxon>Fungi</taxon>
        <taxon>Fungi incertae sedis</taxon>
        <taxon>Microsporidia</taxon>
        <taxon>Pseudoloma</taxon>
    </lineage>
</organism>
<comment type="caution">
    <text evidence="1">The sequence shown here is derived from an EMBL/GenBank/DDBJ whole genome shotgun (WGS) entry which is preliminary data.</text>
</comment>
<sequence length="43" mass="5158">MLFKIYCSFKKSCLKFIVLLKILFKKSCSFENLVQKSHLKILF</sequence>
<evidence type="ECO:0000313" key="2">
    <source>
        <dbReference type="Proteomes" id="UP000051530"/>
    </source>
</evidence>
<accession>A0A0R0M1J8</accession>
<keyword evidence="2" id="KW-1185">Reference proteome</keyword>
<name>A0A0R0M1J8_9MICR</name>
<dbReference type="EMBL" id="LGUB01000001">
    <property type="protein sequence ID" value="KRH95340.1"/>
    <property type="molecule type" value="Genomic_DNA"/>
</dbReference>
<dbReference type="VEuPathDB" id="MicrosporidiaDB:M153_1000142820"/>
<dbReference type="Proteomes" id="UP000051530">
    <property type="component" value="Unassembled WGS sequence"/>
</dbReference>
<proteinExistence type="predicted"/>
<dbReference type="AlphaFoldDB" id="A0A0R0M1J8"/>
<protein>
    <submittedName>
        <fullName evidence="1">Uncharacterized protein</fullName>
    </submittedName>
</protein>
<gene>
    <name evidence="1" type="ORF">M153_1000142820</name>
</gene>
<reference evidence="1 2" key="1">
    <citation type="submission" date="2015-07" db="EMBL/GenBank/DDBJ databases">
        <title>The genome of Pseudoloma neurophilia, a relevant intracellular parasite of the zebrafish.</title>
        <authorList>
            <person name="Ndikumana S."/>
            <person name="Pelin A."/>
            <person name="Sanders J."/>
            <person name="Corradi N."/>
        </authorList>
    </citation>
    <scope>NUCLEOTIDE SEQUENCE [LARGE SCALE GENOMIC DNA]</scope>
    <source>
        <strain evidence="1 2">MK1</strain>
    </source>
</reference>
<evidence type="ECO:0000313" key="1">
    <source>
        <dbReference type="EMBL" id="KRH95340.1"/>
    </source>
</evidence>